<dbReference type="GO" id="GO:0046166">
    <property type="term" value="P:glyceraldehyde-3-phosphate biosynthetic process"/>
    <property type="evidence" value="ECO:0007669"/>
    <property type="project" value="TreeGrafter"/>
</dbReference>
<dbReference type="NCBIfam" id="TIGR00419">
    <property type="entry name" value="tim"/>
    <property type="match status" value="1"/>
</dbReference>
<comment type="subcellular location">
    <subcellularLocation>
        <location evidence="3">Cytoplasm</location>
    </subcellularLocation>
</comment>
<dbReference type="EMBL" id="JACQMJ010000004">
    <property type="protein sequence ID" value="MBI4132021.1"/>
    <property type="molecule type" value="Genomic_DNA"/>
</dbReference>
<organism evidence="4 5">
    <name type="scientific">Candidatus Sungiibacteriota bacterium</name>
    <dbReference type="NCBI Taxonomy" id="2750080"/>
    <lineage>
        <taxon>Bacteria</taxon>
        <taxon>Candidatus Sungiibacteriota</taxon>
    </lineage>
</organism>
<evidence type="ECO:0000256" key="2">
    <source>
        <dbReference type="ARBA" id="ARBA00023235"/>
    </source>
</evidence>
<dbReference type="GO" id="GO:0019563">
    <property type="term" value="P:glycerol catabolic process"/>
    <property type="evidence" value="ECO:0007669"/>
    <property type="project" value="TreeGrafter"/>
</dbReference>
<dbReference type="Pfam" id="PF00121">
    <property type="entry name" value="TIM"/>
    <property type="match status" value="1"/>
</dbReference>
<dbReference type="AlphaFoldDB" id="A0A932YXC9"/>
<evidence type="ECO:0000256" key="1">
    <source>
        <dbReference type="ARBA" id="ARBA00007422"/>
    </source>
</evidence>
<dbReference type="GO" id="GO:0006096">
    <property type="term" value="P:glycolytic process"/>
    <property type="evidence" value="ECO:0007669"/>
    <property type="project" value="UniProtKB-UniRule"/>
</dbReference>
<evidence type="ECO:0000313" key="4">
    <source>
        <dbReference type="EMBL" id="MBI4132021.1"/>
    </source>
</evidence>
<dbReference type="Proteomes" id="UP000704960">
    <property type="component" value="Unassembled WGS sequence"/>
</dbReference>
<sequence>MKPLIVANWKMNPSSERAALALFGRLRRLLKGIRGVEVAVAPPFPYLALARGYLPFRLAGQDLFWEMAGPYTGEVSSAMLADLGARYVIVGHSERRRLGEDDHAVNLKVRAVLRAGMTPIIAIGEESRESQEVVPATLSIELSSAIRDIPKRELRGIVVAYEPVWAVSTTRGASPDTPDHATRRAIYIRKLLTKMLGSRIADSIRILYGGSVNAKNAADYISSDIRGMEGLLVGGASLRAEEFAAIVRSAARR</sequence>
<dbReference type="InterPro" id="IPR000652">
    <property type="entry name" value="Triosephosphate_isomerase"/>
</dbReference>
<comment type="pathway">
    <text evidence="3">Carbohydrate degradation; glycolysis; D-glyceraldehyde 3-phosphate from glycerone phosphate: step 1/1.</text>
</comment>
<dbReference type="EC" id="5.3.1.1" evidence="3"/>
<comment type="similarity">
    <text evidence="1 3">Belongs to the triosephosphate isomerase family.</text>
</comment>
<dbReference type="GO" id="GO:0006094">
    <property type="term" value="P:gluconeogenesis"/>
    <property type="evidence" value="ECO:0007669"/>
    <property type="project" value="UniProtKB-KW"/>
</dbReference>
<keyword evidence="3" id="KW-0963">Cytoplasm</keyword>
<accession>A0A932YXC9</accession>
<dbReference type="PANTHER" id="PTHR21139">
    <property type="entry name" value="TRIOSEPHOSPHATE ISOMERASE"/>
    <property type="match status" value="1"/>
</dbReference>
<comment type="caution">
    <text evidence="4">The sequence shown here is derived from an EMBL/GenBank/DDBJ whole genome shotgun (WGS) entry which is preliminary data.</text>
</comment>
<dbReference type="PROSITE" id="PS51440">
    <property type="entry name" value="TIM_2"/>
    <property type="match status" value="1"/>
</dbReference>
<gene>
    <name evidence="4" type="primary">tpiA</name>
    <name evidence="4" type="ORF">HY474_00125</name>
</gene>
<dbReference type="GO" id="GO:0004807">
    <property type="term" value="F:triose-phosphate isomerase activity"/>
    <property type="evidence" value="ECO:0007669"/>
    <property type="project" value="UniProtKB-UniRule"/>
</dbReference>
<dbReference type="InterPro" id="IPR035990">
    <property type="entry name" value="TIM_sf"/>
</dbReference>
<reference evidence="4" key="1">
    <citation type="submission" date="2020-07" db="EMBL/GenBank/DDBJ databases">
        <title>Huge and variable diversity of episymbiotic CPR bacteria and DPANN archaea in groundwater ecosystems.</title>
        <authorList>
            <person name="He C.Y."/>
            <person name="Keren R."/>
            <person name="Whittaker M."/>
            <person name="Farag I.F."/>
            <person name="Doudna J."/>
            <person name="Cate J.H.D."/>
            <person name="Banfield J.F."/>
        </authorList>
    </citation>
    <scope>NUCLEOTIDE SEQUENCE</scope>
    <source>
        <strain evidence="4">NC_groundwater_1226_Ag_S-0.1um_59_124</strain>
    </source>
</reference>
<dbReference type="PANTHER" id="PTHR21139:SF42">
    <property type="entry name" value="TRIOSEPHOSPHATE ISOMERASE"/>
    <property type="match status" value="1"/>
</dbReference>
<dbReference type="Gene3D" id="3.20.20.70">
    <property type="entry name" value="Aldolase class I"/>
    <property type="match status" value="1"/>
</dbReference>
<name>A0A932YXC9_9BACT</name>
<dbReference type="GO" id="GO:0005829">
    <property type="term" value="C:cytosol"/>
    <property type="evidence" value="ECO:0007669"/>
    <property type="project" value="TreeGrafter"/>
</dbReference>
<comment type="pathway">
    <text evidence="3">Carbohydrate biosynthesis; gluconeogenesis.</text>
</comment>
<dbReference type="CDD" id="cd00311">
    <property type="entry name" value="TIM"/>
    <property type="match status" value="1"/>
</dbReference>
<keyword evidence="3" id="KW-0324">Glycolysis</keyword>
<evidence type="ECO:0000256" key="3">
    <source>
        <dbReference type="RuleBase" id="RU363013"/>
    </source>
</evidence>
<keyword evidence="2 3" id="KW-0413">Isomerase</keyword>
<comment type="subunit">
    <text evidence="3">Homodimer.</text>
</comment>
<dbReference type="SUPFAM" id="SSF51351">
    <property type="entry name" value="Triosephosphate isomerase (TIM)"/>
    <property type="match status" value="1"/>
</dbReference>
<evidence type="ECO:0000313" key="5">
    <source>
        <dbReference type="Proteomes" id="UP000704960"/>
    </source>
</evidence>
<proteinExistence type="inferred from homology"/>
<keyword evidence="3" id="KW-0312">Gluconeogenesis</keyword>
<comment type="catalytic activity">
    <reaction evidence="3">
        <text>D-glyceraldehyde 3-phosphate = dihydroxyacetone phosphate</text>
        <dbReference type="Rhea" id="RHEA:18585"/>
        <dbReference type="ChEBI" id="CHEBI:57642"/>
        <dbReference type="ChEBI" id="CHEBI:59776"/>
        <dbReference type="EC" id="5.3.1.1"/>
    </reaction>
</comment>
<dbReference type="InterPro" id="IPR013785">
    <property type="entry name" value="Aldolase_TIM"/>
</dbReference>
<protein>
    <recommendedName>
        <fullName evidence="3">Triosephosphate isomerase</fullName>
        <ecNumber evidence="3">5.3.1.1</ecNumber>
    </recommendedName>
</protein>